<accession>A0A2D2DPF7</accession>
<dbReference type="AlphaFoldDB" id="A0A2D2DPF7"/>
<keyword evidence="1" id="KW-0732">Signal</keyword>
<feature type="signal peptide" evidence="1">
    <location>
        <begin position="1"/>
        <end position="32"/>
    </location>
</feature>
<protein>
    <recommendedName>
        <fullName evidence="4">DUF1579 domain-containing protein</fullName>
    </recommendedName>
</protein>
<proteinExistence type="predicted"/>
<evidence type="ECO:0000313" key="2">
    <source>
        <dbReference type="EMBL" id="ATQ76862.1"/>
    </source>
</evidence>
<evidence type="ECO:0000256" key="1">
    <source>
        <dbReference type="SAM" id="SignalP"/>
    </source>
</evidence>
<organism evidence="2 3">
    <name type="scientific">Massilia violaceinigra</name>
    <dbReference type="NCBI Taxonomy" id="2045208"/>
    <lineage>
        <taxon>Bacteria</taxon>
        <taxon>Pseudomonadati</taxon>
        <taxon>Pseudomonadota</taxon>
        <taxon>Betaproteobacteria</taxon>
        <taxon>Burkholderiales</taxon>
        <taxon>Oxalobacteraceae</taxon>
        <taxon>Telluria group</taxon>
        <taxon>Massilia</taxon>
    </lineage>
</organism>
<evidence type="ECO:0000313" key="3">
    <source>
        <dbReference type="Proteomes" id="UP000229897"/>
    </source>
</evidence>
<dbReference type="RefSeq" id="WP_099878486.1">
    <property type="nucleotide sequence ID" value="NZ_CP024608.1"/>
</dbReference>
<evidence type="ECO:0008006" key="4">
    <source>
        <dbReference type="Google" id="ProtNLM"/>
    </source>
</evidence>
<dbReference type="KEGG" id="mass:CR152_21800"/>
<dbReference type="InterPro" id="IPR006311">
    <property type="entry name" value="TAT_signal"/>
</dbReference>
<dbReference type="PROSITE" id="PS51318">
    <property type="entry name" value="TAT"/>
    <property type="match status" value="1"/>
</dbReference>
<sequence length="191" mass="20913">MTTTNDAQRRLLLQAAAGIGAACQLGLGSASAAALAPAASGKPGDFDFLSGEWSIRHKQLKEKNWESFEGEATVIGILGGLASVEELRIPARNFSGMGLRILDVEKKLWADHWCNKKNGVLNPASWGSFTHGVGTWDSTDIDDGQALITRGVWDRITPNSCRWYQAVSRDGGATWDKNWIMDWQRTAIRQP</sequence>
<gene>
    <name evidence="2" type="ORF">CR152_21800</name>
</gene>
<keyword evidence="3" id="KW-1185">Reference proteome</keyword>
<dbReference type="OrthoDB" id="9814791at2"/>
<feature type="chain" id="PRO_5013649022" description="DUF1579 domain-containing protein" evidence="1">
    <location>
        <begin position="33"/>
        <end position="191"/>
    </location>
</feature>
<name>A0A2D2DPF7_9BURK</name>
<dbReference type="Proteomes" id="UP000229897">
    <property type="component" value="Chromosome"/>
</dbReference>
<dbReference type="EMBL" id="CP024608">
    <property type="protein sequence ID" value="ATQ76862.1"/>
    <property type="molecule type" value="Genomic_DNA"/>
</dbReference>
<reference evidence="2" key="1">
    <citation type="submission" date="2017-10" db="EMBL/GenBank/DDBJ databases">
        <title>Massilia psychrophilum sp. nov., a novel purple-pigmented bacterium isolated from Tianshan glacier, Xinjiang Municipality, China.</title>
        <authorList>
            <person name="Wang H."/>
        </authorList>
    </citation>
    <scope>NUCLEOTIDE SEQUENCE [LARGE SCALE GENOMIC DNA]</scope>
    <source>
        <strain evidence="2">B2</strain>
    </source>
</reference>